<evidence type="ECO:0000313" key="2">
    <source>
        <dbReference type="EMBL" id="MFH6984577.1"/>
    </source>
</evidence>
<keyword evidence="3" id="KW-1185">Reference proteome</keyword>
<dbReference type="InterPro" id="IPR003779">
    <property type="entry name" value="CMD-like"/>
</dbReference>
<dbReference type="PANTHER" id="PTHR34846:SF10">
    <property type="entry name" value="CYTOPLASMIC PROTEIN"/>
    <property type="match status" value="1"/>
</dbReference>
<reference evidence="2 3" key="1">
    <citation type="journal article" date="2013" name="Int. J. Syst. Evol. Microbiol.">
        <title>Marinoscillum luteum sp. nov., isolated from marine sediment.</title>
        <authorList>
            <person name="Cha I.T."/>
            <person name="Park S.J."/>
            <person name="Kim S.J."/>
            <person name="Kim J.G."/>
            <person name="Jung M.Y."/>
            <person name="Shin K.S."/>
            <person name="Kwon K.K."/>
            <person name="Yang S.H."/>
            <person name="Seo Y.S."/>
            <person name="Rhee S.K."/>
        </authorList>
    </citation>
    <scope>NUCLEOTIDE SEQUENCE [LARGE SCALE GENOMIC DNA]</scope>
    <source>
        <strain evidence="2 3">KCTC 23939</strain>
    </source>
</reference>
<dbReference type="InterPro" id="IPR029032">
    <property type="entry name" value="AhpD-like"/>
</dbReference>
<feature type="domain" description="Carboxymuconolactone decarboxylase-like" evidence="1">
    <location>
        <begin position="14"/>
        <end position="92"/>
    </location>
</feature>
<dbReference type="EMBL" id="JBIPKE010000018">
    <property type="protein sequence ID" value="MFH6984577.1"/>
    <property type="molecule type" value="Genomic_DNA"/>
</dbReference>
<dbReference type="RefSeq" id="WP_395417966.1">
    <property type="nucleotide sequence ID" value="NZ_JBIPKE010000018.1"/>
</dbReference>
<dbReference type="Pfam" id="PF02627">
    <property type="entry name" value="CMD"/>
    <property type="match status" value="1"/>
</dbReference>
<proteinExistence type="predicted"/>
<comment type="caution">
    <text evidence="2">The sequence shown here is derived from an EMBL/GenBank/DDBJ whole genome shotgun (WGS) entry which is preliminary data.</text>
</comment>
<dbReference type="NCBIfam" id="TIGR00778">
    <property type="entry name" value="ahpD_dom"/>
    <property type="match status" value="1"/>
</dbReference>
<dbReference type="InterPro" id="IPR004675">
    <property type="entry name" value="AhpD_core"/>
</dbReference>
<name>A0ABW7NB42_9BACT</name>
<organism evidence="2 3">
    <name type="scientific">Marinoscillum luteum</name>
    <dbReference type="NCBI Taxonomy" id="861051"/>
    <lineage>
        <taxon>Bacteria</taxon>
        <taxon>Pseudomonadati</taxon>
        <taxon>Bacteroidota</taxon>
        <taxon>Cytophagia</taxon>
        <taxon>Cytophagales</taxon>
        <taxon>Reichenbachiellaceae</taxon>
        <taxon>Marinoscillum</taxon>
    </lineage>
</organism>
<evidence type="ECO:0000259" key="1">
    <source>
        <dbReference type="Pfam" id="PF02627"/>
    </source>
</evidence>
<gene>
    <name evidence="2" type="ORF">ACHKAR_14075</name>
</gene>
<sequence length="147" mass="16457">MERITAKELPKGWFDTMLNTEGYLKKAGIDQMIYHLVKFRASVINGCGYCMDMHAKEAAKDGETAQRLYLSQVWREATCFTPAEAAALHLTEALTAIDQSDLESAYTHASEHFSKAEIANLVLLICQINSWNRIAITFGYEPGSYKG</sequence>
<evidence type="ECO:0000313" key="3">
    <source>
        <dbReference type="Proteomes" id="UP001610063"/>
    </source>
</evidence>
<dbReference type="Proteomes" id="UP001610063">
    <property type="component" value="Unassembled WGS sequence"/>
</dbReference>
<dbReference type="Gene3D" id="1.20.1290.10">
    <property type="entry name" value="AhpD-like"/>
    <property type="match status" value="1"/>
</dbReference>
<dbReference type="SUPFAM" id="SSF69118">
    <property type="entry name" value="AhpD-like"/>
    <property type="match status" value="1"/>
</dbReference>
<accession>A0ABW7NB42</accession>
<dbReference type="PANTHER" id="PTHR34846">
    <property type="entry name" value="4-CARBOXYMUCONOLACTONE DECARBOXYLASE FAMILY PROTEIN (AFU_ORTHOLOGUE AFUA_6G11590)"/>
    <property type="match status" value="1"/>
</dbReference>
<protein>
    <submittedName>
        <fullName evidence="2">Carboxymuconolactone decarboxylase family protein</fullName>
    </submittedName>
</protein>